<feature type="region of interest" description="Disordered" evidence="2">
    <location>
        <begin position="43"/>
        <end position="68"/>
    </location>
</feature>
<name>A0A8S2NDU4_9BILA</name>
<evidence type="ECO:0000313" key="5">
    <source>
        <dbReference type="Proteomes" id="UP000682733"/>
    </source>
</evidence>
<accession>A0A8S2NDU4</accession>
<evidence type="ECO:0000256" key="2">
    <source>
        <dbReference type="SAM" id="MobiDB-lite"/>
    </source>
</evidence>
<proteinExistence type="predicted"/>
<organism evidence="4 5">
    <name type="scientific">Didymodactylos carnosus</name>
    <dbReference type="NCBI Taxonomy" id="1234261"/>
    <lineage>
        <taxon>Eukaryota</taxon>
        <taxon>Metazoa</taxon>
        <taxon>Spiralia</taxon>
        <taxon>Gnathifera</taxon>
        <taxon>Rotifera</taxon>
        <taxon>Eurotatoria</taxon>
        <taxon>Bdelloidea</taxon>
        <taxon>Philodinida</taxon>
        <taxon>Philodinidae</taxon>
        <taxon>Didymodactylos</taxon>
    </lineage>
</organism>
<dbReference type="EMBL" id="CAJOBA010034718">
    <property type="protein sequence ID" value="CAF3990887.1"/>
    <property type="molecule type" value="Genomic_DNA"/>
</dbReference>
<evidence type="ECO:0000313" key="4">
    <source>
        <dbReference type="EMBL" id="CAF3990887.1"/>
    </source>
</evidence>
<keyword evidence="1" id="KW-0175">Coiled coil</keyword>
<sequence length="119" mass="13541">MSRLNSKVNKSGRLTLKPGFDLNLRLELNEIINNDQFVRSQIAALQQQTSTDQPNGPSTSNPKANSDTNYGLGITNISLLNILEPVIYAKIEKRLKEFESRIDDIHTRLDEMEREEDVL</sequence>
<dbReference type="Proteomes" id="UP000677228">
    <property type="component" value="Unassembled WGS sequence"/>
</dbReference>
<evidence type="ECO:0000313" key="3">
    <source>
        <dbReference type="EMBL" id="CAF1179584.1"/>
    </source>
</evidence>
<evidence type="ECO:0000256" key="1">
    <source>
        <dbReference type="SAM" id="Coils"/>
    </source>
</evidence>
<feature type="coiled-coil region" evidence="1">
    <location>
        <begin position="88"/>
        <end position="115"/>
    </location>
</feature>
<comment type="caution">
    <text evidence="4">The sequence shown here is derived from an EMBL/GenBank/DDBJ whole genome shotgun (WGS) entry which is preliminary data.</text>
</comment>
<dbReference type="AlphaFoldDB" id="A0A8S2NDU4"/>
<gene>
    <name evidence="3" type="ORF">OVA965_LOCUS22993</name>
    <name evidence="4" type="ORF">TMI583_LOCUS23710</name>
</gene>
<dbReference type="EMBL" id="CAJNOK010013190">
    <property type="protein sequence ID" value="CAF1179584.1"/>
    <property type="molecule type" value="Genomic_DNA"/>
</dbReference>
<protein>
    <submittedName>
        <fullName evidence="4">Uncharacterized protein</fullName>
    </submittedName>
</protein>
<reference evidence="4" key="1">
    <citation type="submission" date="2021-02" db="EMBL/GenBank/DDBJ databases">
        <authorList>
            <person name="Nowell W R."/>
        </authorList>
    </citation>
    <scope>NUCLEOTIDE SEQUENCE</scope>
</reference>
<dbReference type="Proteomes" id="UP000682733">
    <property type="component" value="Unassembled WGS sequence"/>
</dbReference>